<organism evidence="1 2">
    <name type="scientific">Rhodopirellula sallentina SM41</name>
    <dbReference type="NCBI Taxonomy" id="1263870"/>
    <lineage>
        <taxon>Bacteria</taxon>
        <taxon>Pseudomonadati</taxon>
        <taxon>Planctomycetota</taxon>
        <taxon>Planctomycetia</taxon>
        <taxon>Pirellulales</taxon>
        <taxon>Pirellulaceae</taxon>
        <taxon>Rhodopirellula</taxon>
    </lineage>
</organism>
<dbReference type="EMBL" id="ANOH01000485">
    <property type="protein sequence ID" value="EMI51775.1"/>
    <property type="molecule type" value="Genomic_DNA"/>
</dbReference>
<protein>
    <submittedName>
        <fullName evidence="1">Signal peptide protein</fullName>
    </submittedName>
</protein>
<dbReference type="Proteomes" id="UP000011885">
    <property type="component" value="Unassembled WGS sequence"/>
</dbReference>
<keyword evidence="2" id="KW-1185">Reference proteome</keyword>
<accession>M5TRJ7</accession>
<name>M5TRJ7_9BACT</name>
<gene>
    <name evidence="1" type="ORF">RSSM_06795</name>
</gene>
<evidence type="ECO:0000313" key="2">
    <source>
        <dbReference type="Proteomes" id="UP000011885"/>
    </source>
</evidence>
<evidence type="ECO:0000313" key="1">
    <source>
        <dbReference type="EMBL" id="EMI51775.1"/>
    </source>
</evidence>
<dbReference type="PATRIC" id="fig|1263870.3.peg.7208"/>
<proteinExistence type="predicted"/>
<comment type="caution">
    <text evidence="1">The sequence shown here is derived from an EMBL/GenBank/DDBJ whole genome shotgun (WGS) entry which is preliminary data.</text>
</comment>
<reference evidence="1 2" key="1">
    <citation type="journal article" date="2013" name="Mar. Genomics">
        <title>Expression of sulfatases in Rhodopirellula baltica and the diversity of sulfatases in the genus Rhodopirellula.</title>
        <authorList>
            <person name="Wegner C.E."/>
            <person name="Richter-Heitmann T."/>
            <person name="Klindworth A."/>
            <person name="Klockow C."/>
            <person name="Richter M."/>
            <person name="Achstetter T."/>
            <person name="Glockner F.O."/>
            <person name="Harder J."/>
        </authorList>
    </citation>
    <scope>NUCLEOTIDE SEQUENCE [LARGE SCALE GENOMIC DNA]</scope>
    <source>
        <strain evidence="1 2">SM41</strain>
    </source>
</reference>
<dbReference type="AlphaFoldDB" id="M5TRJ7"/>
<sequence length="151" mass="17255">MENGNMNQHQTNRSCTTLLGNAGTRWGLFVVAILFTVPASAQITAPRVLSAETDSTARLEERLINRLHATTDTQAEYIRYIVQLVEQEKLELRLVVAIEQYAIRRNRRYAFPFFERALRYEAAKRGVALTSVRHFQSTANPIRQTSSTTIR</sequence>